<reference evidence="2" key="2">
    <citation type="submission" date="2020-09" db="EMBL/GenBank/DDBJ databases">
        <authorList>
            <person name="Sun Q."/>
            <person name="Ohkuma M."/>
        </authorList>
    </citation>
    <scope>NUCLEOTIDE SEQUENCE</scope>
    <source>
        <strain evidence="2">JCM 5016</strain>
    </source>
</reference>
<dbReference type="AlphaFoldDB" id="A0A918RK13"/>
<organism evidence="2 3">
    <name type="scientific">Streptomyces echinoruber</name>
    <dbReference type="NCBI Taxonomy" id="68898"/>
    <lineage>
        <taxon>Bacteria</taxon>
        <taxon>Bacillati</taxon>
        <taxon>Actinomycetota</taxon>
        <taxon>Actinomycetes</taxon>
        <taxon>Kitasatosporales</taxon>
        <taxon>Streptomycetaceae</taxon>
        <taxon>Streptomyces</taxon>
    </lineage>
</organism>
<accession>A0A918RK13</accession>
<comment type="caution">
    <text evidence="2">The sequence shown here is derived from an EMBL/GenBank/DDBJ whole genome shotgun (WGS) entry which is preliminary data.</text>
</comment>
<evidence type="ECO:0000313" key="2">
    <source>
        <dbReference type="EMBL" id="GHA01023.1"/>
    </source>
</evidence>
<name>A0A918RK13_9ACTN</name>
<feature type="region of interest" description="Disordered" evidence="1">
    <location>
        <begin position="1"/>
        <end position="20"/>
    </location>
</feature>
<dbReference type="EMBL" id="BMWH01000020">
    <property type="protein sequence ID" value="GHA01023.1"/>
    <property type="molecule type" value="Genomic_DNA"/>
</dbReference>
<proteinExistence type="predicted"/>
<evidence type="ECO:0000313" key="3">
    <source>
        <dbReference type="Proteomes" id="UP000623010"/>
    </source>
</evidence>
<sequence length="119" mass="13216">MSGIKGQPRVDHKHAAQQAREMPGQWVLAGTYGSSVSAKHAANQVRTGERLPAYRPARSFRARTEVTQNGVDLWVCYVAPSDQHTRDFHESITSGLTEDLDAFSRRLEQRGTEPTARPA</sequence>
<dbReference type="RefSeq" id="WP_190059311.1">
    <property type="nucleotide sequence ID" value="NZ_BMWH01000020.1"/>
</dbReference>
<gene>
    <name evidence="2" type="ORF">GCM10010389_45430</name>
</gene>
<dbReference type="Proteomes" id="UP000623010">
    <property type="component" value="Unassembled WGS sequence"/>
</dbReference>
<evidence type="ECO:0000256" key="1">
    <source>
        <dbReference type="SAM" id="MobiDB-lite"/>
    </source>
</evidence>
<protein>
    <submittedName>
        <fullName evidence="2">Uncharacterized protein</fullName>
    </submittedName>
</protein>
<reference evidence="2" key="1">
    <citation type="journal article" date="2014" name="Int. J. Syst. Evol. Microbiol.">
        <title>Complete genome sequence of Corynebacterium casei LMG S-19264T (=DSM 44701T), isolated from a smear-ripened cheese.</title>
        <authorList>
            <consortium name="US DOE Joint Genome Institute (JGI-PGF)"/>
            <person name="Walter F."/>
            <person name="Albersmeier A."/>
            <person name="Kalinowski J."/>
            <person name="Ruckert C."/>
        </authorList>
    </citation>
    <scope>NUCLEOTIDE SEQUENCE</scope>
    <source>
        <strain evidence="2">JCM 5016</strain>
    </source>
</reference>
<keyword evidence="3" id="KW-1185">Reference proteome</keyword>